<dbReference type="EMBL" id="JAGIXG020000041">
    <property type="protein sequence ID" value="KAI6779782.1"/>
    <property type="molecule type" value="Genomic_DNA"/>
</dbReference>
<dbReference type="Pfam" id="PF14441">
    <property type="entry name" value="OTT_1508_deam"/>
    <property type="match status" value="1"/>
</dbReference>
<sequence length="430" mass="48914">MPGANASVEQSVKSFQRLREPIVFCKAISSFCDKTSVRRDLRAPARPSEREIFQKFVYKIALVCDSNLSPGTITAVSVMEDDDAYWFLFACNQVTHEGGSMVAEHIISLLRDGAIRDVSPVAMRQKILERILLFNRSKVQSYIKWMISWASELWDDADQGLVKDTQLRERICKVVSCVYITDFDQSTDEKYLFKYFKVHHVPSSSPKSLPTGKRRYTSHEIVGRLSNEPSEIGVLREKAAAFLHCGLDEAIEQEAKKAKSLNVHCEILLEDWILHSPEAKRLRFFRGDQGWKYIGASKPTCCLCKYYFAAKQNDIALRPSHGNLYTNWRFPDSHGSKNTPQGREWQSTLNSVMQMIRGDAIRMLIERTAHWKKHDSNTYATPSVRSIPSDAALTVLGYGRKQRVIVSLPARAKVTVVKEEDMEDGGVKLK</sequence>
<dbReference type="GeneID" id="75830201"/>
<dbReference type="InterPro" id="IPR027796">
    <property type="entry name" value="OTT_1508_deam-like"/>
</dbReference>
<name>A0A9Q0BBY0_9HYPO</name>
<reference evidence="1" key="2">
    <citation type="submission" date="2022-07" db="EMBL/GenBank/DDBJ databases">
        <authorList>
            <person name="Goncalves M.F.M."/>
            <person name="Hilario S."/>
            <person name="Van De Peer Y."/>
            <person name="Esteves A.C."/>
            <person name="Alves A."/>
        </authorList>
    </citation>
    <scope>NUCLEOTIDE SEQUENCE</scope>
    <source>
        <strain evidence="1">MUM 19.33</strain>
    </source>
</reference>
<dbReference type="AlphaFoldDB" id="A0A9Q0BBY0"/>
<evidence type="ECO:0000313" key="2">
    <source>
        <dbReference type="Proteomes" id="UP001055219"/>
    </source>
</evidence>
<dbReference type="Proteomes" id="UP001055219">
    <property type="component" value="Unassembled WGS sequence"/>
</dbReference>
<proteinExistence type="predicted"/>
<gene>
    <name evidence="1" type="ORF">J7T54_003704</name>
</gene>
<organism evidence="1 2">
    <name type="scientific">Emericellopsis cladophorae</name>
    <dbReference type="NCBI Taxonomy" id="2686198"/>
    <lineage>
        <taxon>Eukaryota</taxon>
        <taxon>Fungi</taxon>
        <taxon>Dikarya</taxon>
        <taxon>Ascomycota</taxon>
        <taxon>Pezizomycotina</taxon>
        <taxon>Sordariomycetes</taxon>
        <taxon>Hypocreomycetidae</taxon>
        <taxon>Hypocreales</taxon>
        <taxon>Bionectriaceae</taxon>
        <taxon>Emericellopsis</taxon>
    </lineage>
</organism>
<dbReference type="OrthoDB" id="3251507at2759"/>
<dbReference type="PANTHER" id="PTHR42037">
    <property type="match status" value="1"/>
</dbReference>
<dbReference type="RefSeq" id="XP_051360638.1">
    <property type="nucleotide sequence ID" value="XM_051508170.1"/>
</dbReference>
<dbReference type="PANTHER" id="PTHR42037:SF1">
    <property type="match status" value="1"/>
</dbReference>
<keyword evidence="2" id="KW-1185">Reference proteome</keyword>
<protein>
    <submittedName>
        <fullName evidence="1">Uncharacterized protein</fullName>
    </submittedName>
</protein>
<comment type="caution">
    <text evidence="1">The sequence shown here is derived from an EMBL/GenBank/DDBJ whole genome shotgun (WGS) entry which is preliminary data.</text>
</comment>
<evidence type="ECO:0000313" key="1">
    <source>
        <dbReference type="EMBL" id="KAI6779782.1"/>
    </source>
</evidence>
<reference evidence="1" key="1">
    <citation type="journal article" date="2021" name="J Fungi (Basel)">
        <title>Genomic and Metabolomic Analyses of the Marine Fungus Emericellopsis cladophorae: Insights into Saltwater Adaptability Mechanisms and Its Biosynthetic Potential.</title>
        <authorList>
            <person name="Goncalves M.F.M."/>
            <person name="Hilario S."/>
            <person name="Van de Peer Y."/>
            <person name="Esteves A.C."/>
            <person name="Alves A."/>
        </authorList>
    </citation>
    <scope>NUCLEOTIDE SEQUENCE</scope>
    <source>
        <strain evidence="1">MUM 19.33</strain>
    </source>
</reference>
<accession>A0A9Q0BBY0</accession>